<feature type="chain" id="PRO_5019141966" evidence="1">
    <location>
        <begin position="26"/>
        <end position="172"/>
    </location>
</feature>
<dbReference type="InterPro" id="IPR021381">
    <property type="entry name" value="DUF3011"/>
</dbReference>
<evidence type="ECO:0000313" key="3">
    <source>
        <dbReference type="Proteomes" id="UP000267077"/>
    </source>
</evidence>
<feature type="signal peptide" evidence="1">
    <location>
        <begin position="1"/>
        <end position="25"/>
    </location>
</feature>
<sequence>MSNPGKVSLSAIAAFVVGISLQATAPVVHAQGPRPNVYCASNDNRFARCPVAWRDAQLIQQKSQVSCVRGQTWGFDRGSIWVDRGCRAEFADARGGGWGRPPGGGGAVQIRCESSGNSYRMCPANIGRGGGVRIVRQLSSASCRQGDSWGWQPNGIWVNRGCRADFVVDRRY</sequence>
<dbReference type="Pfam" id="PF11218">
    <property type="entry name" value="DUF3011"/>
    <property type="match status" value="1"/>
</dbReference>
<keyword evidence="1" id="KW-0732">Signal</keyword>
<dbReference type="RefSeq" id="WP_126672286.1">
    <property type="nucleotide sequence ID" value="NZ_RYZR01000002.1"/>
</dbReference>
<proteinExistence type="predicted"/>
<organism evidence="2 3">
    <name type="scientific">Dyella dinghuensis</name>
    <dbReference type="NCBI Taxonomy" id="1920169"/>
    <lineage>
        <taxon>Bacteria</taxon>
        <taxon>Pseudomonadati</taxon>
        <taxon>Pseudomonadota</taxon>
        <taxon>Gammaproteobacteria</taxon>
        <taxon>Lysobacterales</taxon>
        <taxon>Rhodanobacteraceae</taxon>
        <taxon>Dyella</taxon>
    </lineage>
</organism>
<dbReference type="EMBL" id="RYZR01000002">
    <property type="protein sequence ID" value="RUL66787.1"/>
    <property type="molecule type" value="Genomic_DNA"/>
</dbReference>
<dbReference type="AlphaFoldDB" id="A0A432LXV1"/>
<evidence type="ECO:0000256" key="1">
    <source>
        <dbReference type="SAM" id="SignalP"/>
    </source>
</evidence>
<comment type="caution">
    <text evidence="2">The sequence shown here is derived from an EMBL/GenBank/DDBJ whole genome shotgun (WGS) entry which is preliminary data.</text>
</comment>
<dbReference type="Proteomes" id="UP000267077">
    <property type="component" value="Unassembled WGS sequence"/>
</dbReference>
<protein>
    <submittedName>
        <fullName evidence="2">DUF3011 domain-containing protein</fullName>
    </submittedName>
</protein>
<evidence type="ECO:0000313" key="2">
    <source>
        <dbReference type="EMBL" id="RUL66787.1"/>
    </source>
</evidence>
<dbReference type="OrthoDB" id="6052310at2"/>
<keyword evidence="3" id="KW-1185">Reference proteome</keyword>
<reference evidence="2 3" key="1">
    <citation type="submission" date="2018-12" db="EMBL/GenBank/DDBJ databases">
        <title>Dyella dinghuensis sp. nov. DHOA06 and Dyella choica sp. nov. 4M-K27, isolated from forest soil.</title>
        <authorList>
            <person name="Qiu L.-H."/>
            <person name="Gao Z.-H."/>
        </authorList>
    </citation>
    <scope>NUCLEOTIDE SEQUENCE [LARGE SCALE GENOMIC DNA]</scope>
    <source>
        <strain evidence="2 3">DHOA06</strain>
    </source>
</reference>
<name>A0A432LXV1_9GAMM</name>
<gene>
    <name evidence="2" type="ORF">EKH79_02960</name>
</gene>
<accession>A0A432LXV1</accession>